<keyword evidence="5" id="KW-1185">Reference proteome</keyword>
<comment type="caution">
    <text evidence="4">The sequence shown here is derived from an EMBL/GenBank/DDBJ whole genome shotgun (WGS) entry which is preliminary data.</text>
</comment>
<dbReference type="InterPro" id="IPR000782">
    <property type="entry name" value="FAS1_domain"/>
</dbReference>
<dbReference type="EMBL" id="BQKY01000004">
    <property type="protein sequence ID" value="GJN89349.1"/>
    <property type="molecule type" value="Genomic_DNA"/>
</dbReference>
<dbReference type="InterPro" id="IPR050904">
    <property type="entry name" value="Adhesion/Biosynth-related"/>
</dbReference>
<name>A0AAV5GFM9_9BASI</name>
<evidence type="ECO:0000313" key="4">
    <source>
        <dbReference type="EMBL" id="GJN89349.1"/>
    </source>
</evidence>
<dbReference type="InterPro" id="IPR036378">
    <property type="entry name" value="FAS1_dom_sf"/>
</dbReference>
<dbReference type="GO" id="GO:0005615">
    <property type="term" value="C:extracellular space"/>
    <property type="evidence" value="ECO:0007669"/>
    <property type="project" value="TreeGrafter"/>
</dbReference>
<dbReference type="Gene3D" id="2.30.180.10">
    <property type="entry name" value="FAS1 domain"/>
    <property type="match status" value="2"/>
</dbReference>
<feature type="region of interest" description="Disordered" evidence="1">
    <location>
        <begin position="488"/>
        <end position="508"/>
    </location>
</feature>
<dbReference type="PROSITE" id="PS50213">
    <property type="entry name" value="FAS1"/>
    <property type="match status" value="1"/>
</dbReference>
<evidence type="ECO:0000256" key="2">
    <source>
        <dbReference type="SAM" id="SignalP"/>
    </source>
</evidence>
<feature type="region of interest" description="Disordered" evidence="1">
    <location>
        <begin position="180"/>
        <end position="203"/>
    </location>
</feature>
<accession>A0AAV5GFM9</accession>
<gene>
    <name evidence="4" type="ORF">Rhopal_002329-T1</name>
</gene>
<dbReference type="PANTHER" id="PTHR10900">
    <property type="entry name" value="PERIOSTIN-RELATED"/>
    <property type="match status" value="1"/>
</dbReference>
<dbReference type="SUPFAM" id="SSF82153">
    <property type="entry name" value="FAS1 domain"/>
    <property type="match status" value="2"/>
</dbReference>
<feature type="chain" id="PRO_5043428091" description="FAS1 domain-containing protein" evidence="2">
    <location>
        <begin position="16"/>
        <end position="657"/>
    </location>
</feature>
<dbReference type="GO" id="GO:0016236">
    <property type="term" value="P:macroautophagy"/>
    <property type="evidence" value="ECO:0007669"/>
    <property type="project" value="TreeGrafter"/>
</dbReference>
<dbReference type="PANTHER" id="PTHR10900:SF122">
    <property type="entry name" value="FAS1 DOMAIN-CONTAINING PROTEIN"/>
    <property type="match status" value="1"/>
</dbReference>
<feature type="signal peptide" evidence="2">
    <location>
        <begin position="1"/>
        <end position="15"/>
    </location>
</feature>
<evidence type="ECO:0000256" key="1">
    <source>
        <dbReference type="SAM" id="MobiDB-lite"/>
    </source>
</evidence>
<feature type="domain" description="FAS1" evidence="3">
    <location>
        <begin position="370"/>
        <end position="457"/>
    </location>
</feature>
<proteinExistence type="predicted"/>
<dbReference type="Proteomes" id="UP001342314">
    <property type="component" value="Unassembled WGS sequence"/>
</dbReference>
<dbReference type="AlphaFoldDB" id="A0AAV5GFM9"/>
<sequence length="657" mass="73080">MKAVLWSALATAALAAPPFVLQSDAAAASQHRLADLTVDDFHAVQHAFAEAYEGAVDEAKNVVHDTFGLVHAEEDDEPHHPTHPLPPPVLDFRDYTVLEIVNASYHKHHDGGEHEGLRNGGFLRKLRKGLGFTLDGIEPHKPKPEDLPFSHLAWLLNFSPEAAKLLEQDDITLLAPDNHALTPPHKRREHGVHGPPHGPGRDRFAKLSDAVDAAPQFVHPESPFARQLEAAPHPFHSREFSPKKLAKLAESEGDDHDEEKKRLFRMIIAYFGRYHILPGKYHPKDLADRSTIATSLNASRVRVEPSIDFFPFPHPTLKFNGYARKVGPTILAKNGVIFGLNEPLVPPLGPLNQLFLTPRFFSGLTNAIQKVDLDDVLLPHRDVDVSDLVDEADVSPMVEGLIQEIAGEHGVKEFTVFAPSNWAFGRLPLGVAAFLHSPLPFAKKVLKYLLAYHVVPDITFYSDFFKNDTAVQQYRVKEEIDVEVPHSWLSPAHEGPHPPPHTPEPPHVPRANVTHYVLPTLLTHFNANATLKIGVVSYRILGKGPVRREILVFPTHGPDHHHEGGDKPAHFFRKFGGGEGDMPKPQIVKVAYPDVPARAGAIHVLGSKFLLPPPPAHKHDGDKDEYDEEELSLLSSQFDFTRKEAKKLRKTLFKLLA</sequence>
<protein>
    <recommendedName>
        <fullName evidence="3">FAS1 domain-containing protein</fullName>
    </recommendedName>
</protein>
<evidence type="ECO:0000313" key="5">
    <source>
        <dbReference type="Proteomes" id="UP001342314"/>
    </source>
</evidence>
<reference evidence="4 5" key="1">
    <citation type="submission" date="2021-12" db="EMBL/GenBank/DDBJ databases">
        <title>High titer production of polyol ester of fatty acids by Rhodotorula paludigena BS15 towards product separation-free biomass refinery.</title>
        <authorList>
            <person name="Mano J."/>
            <person name="Ono H."/>
            <person name="Tanaka T."/>
            <person name="Naito K."/>
            <person name="Sushida H."/>
            <person name="Ike M."/>
            <person name="Tokuyasu K."/>
            <person name="Kitaoka M."/>
        </authorList>
    </citation>
    <scope>NUCLEOTIDE SEQUENCE [LARGE SCALE GENOMIC DNA]</scope>
    <source>
        <strain evidence="4 5">BS15</strain>
    </source>
</reference>
<feature type="compositionally biased region" description="Pro residues" evidence="1">
    <location>
        <begin position="497"/>
        <end position="508"/>
    </location>
</feature>
<dbReference type="Pfam" id="PF02469">
    <property type="entry name" value="Fasciclin"/>
    <property type="match status" value="2"/>
</dbReference>
<organism evidence="4 5">
    <name type="scientific">Rhodotorula paludigena</name>
    <dbReference type="NCBI Taxonomy" id="86838"/>
    <lineage>
        <taxon>Eukaryota</taxon>
        <taxon>Fungi</taxon>
        <taxon>Dikarya</taxon>
        <taxon>Basidiomycota</taxon>
        <taxon>Pucciniomycotina</taxon>
        <taxon>Microbotryomycetes</taxon>
        <taxon>Sporidiobolales</taxon>
        <taxon>Sporidiobolaceae</taxon>
        <taxon>Rhodotorula</taxon>
    </lineage>
</organism>
<evidence type="ECO:0000259" key="3">
    <source>
        <dbReference type="PROSITE" id="PS50213"/>
    </source>
</evidence>
<keyword evidence="2" id="KW-0732">Signal</keyword>
<dbReference type="GO" id="GO:0000329">
    <property type="term" value="C:fungal-type vacuole membrane"/>
    <property type="evidence" value="ECO:0007669"/>
    <property type="project" value="TreeGrafter"/>
</dbReference>